<name>A0ABS0X725_9ACTN</name>
<dbReference type="RefSeq" id="WP_190117264.1">
    <property type="nucleotide sequence ID" value="NZ_BMVR01000007.1"/>
</dbReference>
<comment type="caution">
    <text evidence="2">The sequence shown here is derived from an EMBL/GenBank/DDBJ whole genome shotgun (WGS) entry which is preliminary data.</text>
</comment>
<dbReference type="SUPFAM" id="SSF160582">
    <property type="entry name" value="MbtH-like"/>
    <property type="match status" value="1"/>
</dbReference>
<sequence>MSVTGEAPANPFDADGPTSVFVVLVNERRQHSLWPLFADVPDGWMVVYGPCARAAALEWITSRDAGALAR</sequence>
<dbReference type="Pfam" id="PF03621">
    <property type="entry name" value="MbtH"/>
    <property type="match status" value="1"/>
</dbReference>
<dbReference type="SMART" id="SM00923">
    <property type="entry name" value="MbtH"/>
    <property type="match status" value="1"/>
</dbReference>
<keyword evidence="3" id="KW-1185">Reference proteome</keyword>
<dbReference type="PANTHER" id="PTHR38444:SF1">
    <property type="entry name" value="ENTEROBACTIN BIOSYNTHESIS PROTEIN YBDZ"/>
    <property type="match status" value="1"/>
</dbReference>
<dbReference type="Gene3D" id="3.90.820.10">
    <property type="entry name" value="Structural Genomics, Unknown Function 30-nov-00 1gh9 Mol_id"/>
    <property type="match status" value="1"/>
</dbReference>
<protein>
    <submittedName>
        <fullName evidence="2">MbtH family protein</fullName>
    </submittedName>
</protein>
<evidence type="ECO:0000313" key="3">
    <source>
        <dbReference type="Proteomes" id="UP000634780"/>
    </source>
</evidence>
<evidence type="ECO:0000259" key="1">
    <source>
        <dbReference type="SMART" id="SM00923"/>
    </source>
</evidence>
<gene>
    <name evidence="2" type="ORF">JGB26_18130</name>
</gene>
<accession>A0ABS0X725</accession>
<dbReference type="EMBL" id="JAEKOZ010000010">
    <property type="protein sequence ID" value="MBJ3809012.1"/>
    <property type="molecule type" value="Genomic_DNA"/>
</dbReference>
<dbReference type="InterPro" id="IPR005153">
    <property type="entry name" value="MbtH-like_dom"/>
</dbReference>
<feature type="domain" description="MbtH-like" evidence="1">
    <location>
        <begin position="10"/>
        <end position="62"/>
    </location>
</feature>
<dbReference type="InterPro" id="IPR037407">
    <property type="entry name" value="MLP_fam"/>
</dbReference>
<dbReference type="InterPro" id="IPR038020">
    <property type="entry name" value="MbtH-like_sf"/>
</dbReference>
<organism evidence="2 3">
    <name type="scientific">Streptomyces flavofungini</name>
    <dbReference type="NCBI Taxonomy" id="68200"/>
    <lineage>
        <taxon>Bacteria</taxon>
        <taxon>Bacillati</taxon>
        <taxon>Actinomycetota</taxon>
        <taxon>Actinomycetes</taxon>
        <taxon>Kitasatosporales</taxon>
        <taxon>Streptomycetaceae</taxon>
        <taxon>Streptomyces</taxon>
    </lineage>
</organism>
<dbReference type="PANTHER" id="PTHR38444">
    <property type="entry name" value="ENTEROBACTIN BIOSYNTHESIS PROTEIN YBDZ"/>
    <property type="match status" value="1"/>
</dbReference>
<proteinExistence type="predicted"/>
<reference evidence="2 3" key="1">
    <citation type="submission" date="2020-12" db="EMBL/GenBank/DDBJ databases">
        <title>Streptomyces typhae sp. nov., a novel endophytic actinomycete isolated from the root of cattail pollen (Typha angustifolia L.).</title>
        <authorList>
            <person name="Peng C."/>
            <person name="Liu C."/>
        </authorList>
    </citation>
    <scope>NUCLEOTIDE SEQUENCE [LARGE SCALE GENOMIC DNA]</scope>
    <source>
        <strain evidence="2 3">JCM 4753</strain>
    </source>
</reference>
<dbReference type="Proteomes" id="UP000634780">
    <property type="component" value="Unassembled WGS sequence"/>
</dbReference>
<evidence type="ECO:0000313" key="2">
    <source>
        <dbReference type="EMBL" id="MBJ3809012.1"/>
    </source>
</evidence>